<dbReference type="Proteomes" id="UP001501710">
    <property type="component" value="Unassembled WGS sequence"/>
</dbReference>
<comment type="caution">
    <text evidence="1">The sequence shown here is derived from an EMBL/GenBank/DDBJ whole genome shotgun (WGS) entry which is preliminary data.</text>
</comment>
<gene>
    <name evidence="1" type="ORF">GCM10022254_40730</name>
</gene>
<keyword evidence="2" id="KW-1185">Reference proteome</keyword>
<dbReference type="EMBL" id="BAABAS010000011">
    <property type="protein sequence ID" value="GAA4234854.1"/>
    <property type="molecule type" value="Genomic_DNA"/>
</dbReference>
<sequence length="111" mass="12030">MGGLTVEPIVQSGPNFINDDPFRFDPLRAGSGHRGMATEIEEVLGGNYSPIGEWLSYSSVFIEDGGTVVASGLGWIWRMGSSFEEALELAICSAHPLECLYSDPGLNPWPR</sequence>
<accession>A0ABP8C726</accession>
<evidence type="ECO:0000313" key="2">
    <source>
        <dbReference type="Proteomes" id="UP001501710"/>
    </source>
</evidence>
<organism evidence="1 2">
    <name type="scientific">Actinomadura meridiana</name>
    <dbReference type="NCBI Taxonomy" id="559626"/>
    <lineage>
        <taxon>Bacteria</taxon>
        <taxon>Bacillati</taxon>
        <taxon>Actinomycetota</taxon>
        <taxon>Actinomycetes</taxon>
        <taxon>Streptosporangiales</taxon>
        <taxon>Thermomonosporaceae</taxon>
        <taxon>Actinomadura</taxon>
    </lineage>
</organism>
<name>A0ABP8C726_9ACTN</name>
<reference evidence="2" key="1">
    <citation type="journal article" date="2019" name="Int. J. Syst. Evol. Microbiol.">
        <title>The Global Catalogue of Microorganisms (GCM) 10K type strain sequencing project: providing services to taxonomists for standard genome sequencing and annotation.</title>
        <authorList>
            <consortium name="The Broad Institute Genomics Platform"/>
            <consortium name="The Broad Institute Genome Sequencing Center for Infectious Disease"/>
            <person name="Wu L."/>
            <person name="Ma J."/>
        </authorList>
    </citation>
    <scope>NUCLEOTIDE SEQUENCE [LARGE SCALE GENOMIC DNA]</scope>
    <source>
        <strain evidence="2">JCM 17440</strain>
    </source>
</reference>
<protein>
    <submittedName>
        <fullName evidence="1">Uncharacterized protein</fullName>
    </submittedName>
</protein>
<proteinExistence type="predicted"/>
<evidence type="ECO:0000313" key="1">
    <source>
        <dbReference type="EMBL" id="GAA4234854.1"/>
    </source>
</evidence>